<comment type="similarity">
    <text evidence="2">Belongs to the MSOX/MTOX family.</text>
</comment>
<dbReference type="GO" id="GO:0050660">
    <property type="term" value="F:flavin adenine dinucleotide binding"/>
    <property type="evidence" value="ECO:0007669"/>
    <property type="project" value="InterPro"/>
</dbReference>
<feature type="domain" description="FAD dependent oxidoreductase" evidence="6">
    <location>
        <begin position="6"/>
        <end position="349"/>
    </location>
</feature>
<dbReference type="InterPro" id="IPR006076">
    <property type="entry name" value="FAD-dep_OxRdtase"/>
</dbReference>
<name>A0AAD2CWN7_EUPCR</name>
<dbReference type="SUPFAM" id="SSF51905">
    <property type="entry name" value="FAD/NAD(P)-binding domain"/>
    <property type="match status" value="1"/>
</dbReference>
<evidence type="ECO:0000256" key="3">
    <source>
        <dbReference type="ARBA" id="ARBA00022630"/>
    </source>
</evidence>
<dbReference type="InterPro" id="IPR036188">
    <property type="entry name" value="FAD/NAD-bd_sf"/>
</dbReference>
<comment type="cofactor">
    <cofactor evidence="1">
        <name>FAD</name>
        <dbReference type="ChEBI" id="CHEBI:57692"/>
    </cofactor>
</comment>
<dbReference type="Gene3D" id="3.30.9.10">
    <property type="entry name" value="D-Amino Acid Oxidase, subunit A, domain 2"/>
    <property type="match status" value="1"/>
</dbReference>
<organism evidence="7 8">
    <name type="scientific">Euplotes crassus</name>
    <dbReference type="NCBI Taxonomy" id="5936"/>
    <lineage>
        <taxon>Eukaryota</taxon>
        <taxon>Sar</taxon>
        <taxon>Alveolata</taxon>
        <taxon>Ciliophora</taxon>
        <taxon>Intramacronucleata</taxon>
        <taxon>Spirotrichea</taxon>
        <taxon>Hypotrichia</taxon>
        <taxon>Euplotida</taxon>
        <taxon>Euplotidae</taxon>
        <taxon>Moneuplotes</taxon>
    </lineage>
</organism>
<dbReference type="PANTHER" id="PTHR10961">
    <property type="entry name" value="PEROXISOMAL SARCOSINE OXIDASE"/>
    <property type="match status" value="1"/>
</dbReference>
<evidence type="ECO:0000313" key="8">
    <source>
        <dbReference type="Proteomes" id="UP001295684"/>
    </source>
</evidence>
<dbReference type="AlphaFoldDB" id="A0AAD2CWN7"/>
<evidence type="ECO:0000256" key="5">
    <source>
        <dbReference type="ARBA" id="ARBA00023002"/>
    </source>
</evidence>
<dbReference type="Pfam" id="PF01266">
    <property type="entry name" value="DAO"/>
    <property type="match status" value="1"/>
</dbReference>
<dbReference type="Gene3D" id="3.50.50.60">
    <property type="entry name" value="FAD/NAD(P)-binding domain"/>
    <property type="match status" value="1"/>
</dbReference>
<dbReference type="Proteomes" id="UP001295684">
    <property type="component" value="Unassembled WGS sequence"/>
</dbReference>
<dbReference type="PANTHER" id="PTHR10961:SF7">
    <property type="entry name" value="FAD DEPENDENT OXIDOREDUCTASE DOMAIN-CONTAINING PROTEIN"/>
    <property type="match status" value="1"/>
</dbReference>
<evidence type="ECO:0000313" key="7">
    <source>
        <dbReference type="EMBL" id="CAI2372758.1"/>
    </source>
</evidence>
<dbReference type="GO" id="GO:0008115">
    <property type="term" value="F:sarcosine oxidase activity"/>
    <property type="evidence" value="ECO:0007669"/>
    <property type="project" value="TreeGrafter"/>
</dbReference>
<evidence type="ECO:0000256" key="2">
    <source>
        <dbReference type="ARBA" id="ARBA00010989"/>
    </source>
</evidence>
<keyword evidence="3" id="KW-0285">Flavoprotein</keyword>
<keyword evidence="8" id="KW-1185">Reference proteome</keyword>
<gene>
    <name evidence="7" type="ORF">ECRASSUSDP1_LOCUS14091</name>
</gene>
<keyword evidence="4" id="KW-0274">FAD</keyword>
<evidence type="ECO:0000259" key="6">
    <source>
        <dbReference type="Pfam" id="PF01266"/>
    </source>
</evidence>
<comment type="caution">
    <text evidence="7">The sequence shown here is derived from an EMBL/GenBank/DDBJ whole genome shotgun (WGS) entry which is preliminary data.</text>
</comment>
<proteinExistence type="inferred from homology"/>
<dbReference type="InterPro" id="IPR045170">
    <property type="entry name" value="MTOX"/>
</dbReference>
<sequence>MESGYDIIVVGLGCVGLSTAYQCAKNGLKVLALEQHIESGMLGTSSHGLARIWRTSHPNKLLNEMMYKSISLWKELEQEFGEELLVTKSMLNMGPKDHESIQYILKQMKIDEEIILISLKEKEADSHVMGKEYKVLNSEEIMKNYPAIKNLPEDYIGIIDNCSGWIYSAKIMKLLSEYLTNHESVTVKYNTKVVKATKNSVTLENGDEYFGENVVLCTGCETKEYFDKKFQSEKKAVEYYIFNPVEGLPPTFHEYLPDGGIFYGTFEPDGEKMTYKIGNYYGRKYEIMLEYLAERYPTLKSKLKYGVPCFFTNTPGYEFQYKKDASGVHYAYGFSGTGFKFMPLHGEIVYNGIFGTKDLSKWKERFISKL</sequence>
<accession>A0AAD2CWN7</accession>
<evidence type="ECO:0000256" key="1">
    <source>
        <dbReference type="ARBA" id="ARBA00001974"/>
    </source>
</evidence>
<evidence type="ECO:0000256" key="4">
    <source>
        <dbReference type="ARBA" id="ARBA00022827"/>
    </source>
</evidence>
<dbReference type="EMBL" id="CAMPGE010014061">
    <property type="protein sequence ID" value="CAI2372758.1"/>
    <property type="molecule type" value="Genomic_DNA"/>
</dbReference>
<keyword evidence="5" id="KW-0560">Oxidoreductase</keyword>
<protein>
    <recommendedName>
        <fullName evidence="6">FAD dependent oxidoreductase domain-containing protein</fullName>
    </recommendedName>
</protein>
<reference evidence="7" key="1">
    <citation type="submission" date="2023-07" db="EMBL/GenBank/DDBJ databases">
        <authorList>
            <consortium name="AG Swart"/>
            <person name="Singh M."/>
            <person name="Singh A."/>
            <person name="Seah K."/>
            <person name="Emmerich C."/>
        </authorList>
    </citation>
    <scope>NUCLEOTIDE SEQUENCE</scope>
    <source>
        <strain evidence="7">DP1</strain>
    </source>
</reference>